<feature type="compositionally biased region" description="Basic and acidic residues" evidence="1">
    <location>
        <begin position="424"/>
        <end position="435"/>
    </location>
</feature>
<feature type="compositionally biased region" description="Basic and acidic residues" evidence="1">
    <location>
        <begin position="149"/>
        <end position="171"/>
    </location>
</feature>
<feature type="region of interest" description="Disordered" evidence="1">
    <location>
        <begin position="78"/>
        <end position="435"/>
    </location>
</feature>
<feature type="compositionally biased region" description="Low complexity" evidence="1">
    <location>
        <begin position="301"/>
        <end position="310"/>
    </location>
</feature>
<feature type="compositionally biased region" description="Basic residues" evidence="1">
    <location>
        <begin position="233"/>
        <end position="250"/>
    </location>
</feature>
<dbReference type="Proteomes" id="UP000664169">
    <property type="component" value="Unassembled WGS sequence"/>
</dbReference>
<proteinExistence type="predicted"/>
<feature type="compositionally biased region" description="Polar residues" evidence="1">
    <location>
        <begin position="311"/>
        <end position="326"/>
    </location>
</feature>
<dbReference type="AlphaFoldDB" id="A0A8H3FKG9"/>
<organism evidence="2 3">
    <name type="scientific">Gomphillus americanus</name>
    <dbReference type="NCBI Taxonomy" id="1940652"/>
    <lineage>
        <taxon>Eukaryota</taxon>
        <taxon>Fungi</taxon>
        <taxon>Dikarya</taxon>
        <taxon>Ascomycota</taxon>
        <taxon>Pezizomycotina</taxon>
        <taxon>Lecanoromycetes</taxon>
        <taxon>OSLEUM clade</taxon>
        <taxon>Ostropomycetidae</taxon>
        <taxon>Ostropales</taxon>
        <taxon>Graphidaceae</taxon>
        <taxon>Gomphilloideae</taxon>
        <taxon>Gomphillus</taxon>
    </lineage>
</organism>
<feature type="compositionally biased region" description="Low complexity" evidence="1">
    <location>
        <begin position="276"/>
        <end position="291"/>
    </location>
</feature>
<reference evidence="2" key="1">
    <citation type="submission" date="2021-03" db="EMBL/GenBank/DDBJ databases">
        <authorList>
            <person name="Tagirdzhanova G."/>
        </authorList>
    </citation>
    <scope>NUCLEOTIDE SEQUENCE</scope>
</reference>
<feature type="compositionally biased region" description="Basic and acidic residues" evidence="1">
    <location>
        <begin position="205"/>
        <end position="232"/>
    </location>
</feature>
<gene>
    <name evidence="2" type="ORF">GOMPHAMPRED_002624</name>
</gene>
<dbReference type="EMBL" id="CAJPDQ010000018">
    <property type="protein sequence ID" value="CAF9922611.1"/>
    <property type="molecule type" value="Genomic_DNA"/>
</dbReference>
<evidence type="ECO:0000313" key="3">
    <source>
        <dbReference type="Proteomes" id="UP000664169"/>
    </source>
</evidence>
<keyword evidence="3" id="KW-1185">Reference proteome</keyword>
<sequence length="435" mass="48122">MECTRERFNATVVLRKSDPKKQALVVPAVTTSGSSTPHREGLRTLIALQSPARPSLLGIYTQQSLDFSRARLTVTGLNSSEQYHEPPPSLGRREAQASSSSASEASLSGATRSLRGVQRTSKKRKRKATEATDNSEQVRLRKNARAKAKYADLKGTEEGERKRQRKNELARANRAALRGTKEGEKKKQISNAKSTARYAALKGTKKGEQQKRRKNEREKARYAALKGTEKGERRRKQMNKKQNKRKRASRRASGCIPRNRAQSSSSEEWDEDICISSSEGATSTSSDSRIGTGRRGRRRQIAAARRQSASPNTSPRMTPNVNQQAMSGLGAASQAINQDDASDNWLRPLDNLRQTHPYWRDPKEHSPGFPEPGRSPNPLVHTGHGVQRLSPPPLAPDLAVPANHLDPFTEAVGRLSPPPLPHDPSFEDYRSHSGS</sequence>
<accession>A0A8H3FKG9</accession>
<name>A0A8H3FKG9_9LECA</name>
<evidence type="ECO:0000313" key="2">
    <source>
        <dbReference type="EMBL" id="CAF9922611.1"/>
    </source>
</evidence>
<feature type="compositionally biased region" description="Low complexity" evidence="1">
    <location>
        <begin position="96"/>
        <end position="110"/>
    </location>
</feature>
<protein>
    <submittedName>
        <fullName evidence="2">Uncharacterized protein</fullName>
    </submittedName>
</protein>
<evidence type="ECO:0000256" key="1">
    <source>
        <dbReference type="SAM" id="MobiDB-lite"/>
    </source>
</evidence>
<comment type="caution">
    <text evidence="2">The sequence shown here is derived from an EMBL/GenBank/DDBJ whole genome shotgun (WGS) entry which is preliminary data.</text>
</comment>